<keyword evidence="3" id="KW-1185">Reference proteome</keyword>
<evidence type="ECO:0000313" key="3">
    <source>
        <dbReference type="Proteomes" id="UP000070263"/>
    </source>
</evidence>
<keyword evidence="1" id="KW-1133">Transmembrane helix</keyword>
<reference evidence="2 3" key="1">
    <citation type="journal article" date="2016" name="Sci. Rep.">
        <title>Metabolic traits of an uncultured archaeal lineage -MSBL1- from brine pools of the Red Sea.</title>
        <authorList>
            <person name="Mwirichia R."/>
            <person name="Alam I."/>
            <person name="Rashid M."/>
            <person name="Vinu M."/>
            <person name="Ba-Alawi W."/>
            <person name="Anthony Kamau A."/>
            <person name="Kamanda Ngugi D."/>
            <person name="Goker M."/>
            <person name="Klenk H.P."/>
            <person name="Bajic V."/>
            <person name="Stingl U."/>
        </authorList>
    </citation>
    <scope>NUCLEOTIDE SEQUENCE [LARGE SCALE GENOMIC DNA]</scope>
    <source>
        <strain evidence="2">SCGC-AAA382A20</strain>
    </source>
</reference>
<keyword evidence="1" id="KW-0812">Transmembrane</keyword>
<dbReference type="EMBL" id="LHYE01000020">
    <property type="protein sequence ID" value="KXB07010.1"/>
    <property type="molecule type" value="Genomic_DNA"/>
</dbReference>
<feature type="transmembrane region" description="Helical" evidence="1">
    <location>
        <begin position="151"/>
        <end position="171"/>
    </location>
</feature>
<feature type="transmembrane region" description="Helical" evidence="1">
    <location>
        <begin position="48"/>
        <end position="65"/>
    </location>
</feature>
<gene>
    <name evidence="2" type="ORF">AKJ51_02220</name>
</gene>
<name>A0A133VKS5_9EURY</name>
<dbReference type="Proteomes" id="UP000070263">
    <property type="component" value="Unassembled WGS sequence"/>
</dbReference>
<sequence>MKGIGTILSVAVLFFLFISDYALAHCPVCTLAVGTGVAAARFYGVDSTIIGVWLGAFIISTGLWLTNLLRSRNLLPNSYTDLQNFLISFLVFLSFAIPFYVSGLIGNPKYTVWGMDKLLLGMVVGSSLSYLGPEISAWIKRRNGDNVVLPFQGAVIVLILLSLSSGTFLVIL</sequence>
<keyword evidence="1" id="KW-0472">Membrane</keyword>
<protein>
    <submittedName>
        <fullName evidence="2">Uncharacterized protein</fullName>
    </submittedName>
</protein>
<comment type="caution">
    <text evidence="2">The sequence shown here is derived from an EMBL/GenBank/DDBJ whole genome shotgun (WGS) entry which is preliminary data.</text>
</comment>
<evidence type="ECO:0000256" key="1">
    <source>
        <dbReference type="SAM" id="Phobius"/>
    </source>
</evidence>
<proteinExistence type="predicted"/>
<evidence type="ECO:0000313" key="2">
    <source>
        <dbReference type="EMBL" id="KXB07010.1"/>
    </source>
</evidence>
<accession>A0A133VKS5</accession>
<feature type="transmembrane region" description="Helical" evidence="1">
    <location>
        <begin position="85"/>
        <end position="106"/>
    </location>
</feature>
<dbReference type="AlphaFoldDB" id="A0A133VKS5"/>
<organism evidence="2 3">
    <name type="scientific">candidate division MSBL1 archaeon SCGC-AAA382A20</name>
    <dbReference type="NCBI Taxonomy" id="1698280"/>
    <lineage>
        <taxon>Archaea</taxon>
        <taxon>Methanobacteriati</taxon>
        <taxon>Methanobacteriota</taxon>
        <taxon>candidate division MSBL1</taxon>
    </lineage>
</organism>